<dbReference type="Proteomes" id="UP001279410">
    <property type="component" value="Unassembled WGS sequence"/>
</dbReference>
<evidence type="ECO:0000313" key="3">
    <source>
        <dbReference type="Proteomes" id="UP001279410"/>
    </source>
</evidence>
<dbReference type="AlphaFoldDB" id="A0AAD3MWI7"/>
<feature type="region of interest" description="Disordered" evidence="1">
    <location>
        <begin position="103"/>
        <end position="129"/>
    </location>
</feature>
<evidence type="ECO:0000313" key="2">
    <source>
        <dbReference type="EMBL" id="GLD62458.1"/>
    </source>
</evidence>
<keyword evidence="3" id="KW-1185">Reference proteome</keyword>
<feature type="compositionally biased region" description="Polar residues" evidence="1">
    <location>
        <begin position="118"/>
        <end position="129"/>
    </location>
</feature>
<gene>
    <name evidence="2" type="ORF">AKAME5_002914100</name>
</gene>
<dbReference type="EMBL" id="BRZM01005226">
    <property type="protein sequence ID" value="GLD62458.1"/>
    <property type="molecule type" value="Genomic_DNA"/>
</dbReference>
<proteinExistence type="predicted"/>
<protein>
    <submittedName>
        <fullName evidence="2">DENN domain-containing protein 2C</fullName>
    </submittedName>
</protein>
<name>A0AAD3MWI7_LATJO</name>
<reference evidence="2" key="1">
    <citation type="submission" date="2022-08" db="EMBL/GenBank/DDBJ databases">
        <title>Genome sequencing of akame (Lates japonicus).</title>
        <authorList>
            <person name="Hashiguchi Y."/>
            <person name="Takahashi H."/>
        </authorList>
    </citation>
    <scope>NUCLEOTIDE SEQUENCE</scope>
    <source>
        <strain evidence="2">Kochi</strain>
    </source>
</reference>
<comment type="caution">
    <text evidence="2">The sequence shown here is derived from an EMBL/GenBank/DDBJ whole genome shotgun (WGS) entry which is preliminary data.</text>
</comment>
<sequence>MLLCWITIMAKSFEYEDAARLTVKQGTLGGEARDSGLYHAYSDDNIYEDIVCEVTRDNPYEDVKLSPVCLPIARSQVPKLPPKPQTLQGYAGKVERKGFQVTASKSSTLAETPKPATPQRTSTQKTQRTPQYVNKIETIFDDKRGRKRVKNQGVSEELTLSGVKRQLRLEIVFRAVRPGTPELHLESLSLIRRAMLGNWVTDCGEQAQRIHECGLTLTCSFICSTGYPVAPLIVAWF</sequence>
<evidence type="ECO:0000256" key="1">
    <source>
        <dbReference type="SAM" id="MobiDB-lite"/>
    </source>
</evidence>
<organism evidence="2 3">
    <name type="scientific">Lates japonicus</name>
    <name type="common">Japanese lates</name>
    <dbReference type="NCBI Taxonomy" id="270547"/>
    <lineage>
        <taxon>Eukaryota</taxon>
        <taxon>Metazoa</taxon>
        <taxon>Chordata</taxon>
        <taxon>Craniata</taxon>
        <taxon>Vertebrata</taxon>
        <taxon>Euteleostomi</taxon>
        <taxon>Actinopterygii</taxon>
        <taxon>Neopterygii</taxon>
        <taxon>Teleostei</taxon>
        <taxon>Neoteleostei</taxon>
        <taxon>Acanthomorphata</taxon>
        <taxon>Carangaria</taxon>
        <taxon>Carangaria incertae sedis</taxon>
        <taxon>Centropomidae</taxon>
        <taxon>Lates</taxon>
    </lineage>
</organism>
<accession>A0AAD3MWI7</accession>